<dbReference type="EMBL" id="JADWDJ010000018">
    <property type="protein sequence ID" value="KAG5266627.1"/>
    <property type="molecule type" value="Genomic_DNA"/>
</dbReference>
<organism evidence="1 2">
    <name type="scientific">Alosa alosa</name>
    <name type="common">allis shad</name>
    <dbReference type="NCBI Taxonomy" id="278164"/>
    <lineage>
        <taxon>Eukaryota</taxon>
        <taxon>Metazoa</taxon>
        <taxon>Chordata</taxon>
        <taxon>Craniata</taxon>
        <taxon>Vertebrata</taxon>
        <taxon>Euteleostomi</taxon>
        <taxon>Actinopterygii</taxon>
        <taxon>Neopterygii</taxon>
        <taxon>Teleostei</taxon>
        <taxon>Clupei</taxon>
        <taxon>Clupeiformes</taxon>
        <taxon>Clupeoidei</taxon>
        <taxon>Clupeidae</taxon>
        <taxon>Alosa</taxon>
    </lineage>
</organism>
<reference evidence="1" key="1">
    <citation type="submission" date="2020-10" db="EMBL/GenBank/DDBJ databases">
        <title>Chromosome-scale genome assembly of the Allis shad, Alosa alosa.</title>
        <authorList>
            <person name="Margot Z."/>
            <person name="Christophe K."/>
            <person name="Cabau C."/>
            <person name="Louis A."/>
            <person name="Berthelot C."/>
            <person name="Parey E."/>
            <person name="Roest Crollius H."/>
            <person name="Montfort J."/>
            <person name="Robinson-Rechavi M."/>
            <person name="Bucao C."/>
            <person name="Bouchez O."/>
            <person name="Gislard M."/>
            <person name="Lluch J."/>
            <person name="Milhes M."/>
            <person name="Lampietro C."/>
            <person name="Lopez Roques C."/>
            <person name="Donnadieu C."/>
            <person name="Braasch I."/>
            <person name="Desvignes T."/>
            <person name="Postlethwait J."/>
            <person name="Bobe J."/>
            <person name="Guiguen Y."/>
        </authorList>
    </citation>
    <scope>NUCLEOTIDE SEQUENCE</scope>
    <source>
        <strain evidence="1">M-15738</strain>
        <tissue evidence="1">Blood</tissue>
    </source>
</reference>
<dbReference type="AlphaFoldDB" id="A0AAV6FXW1"/>
<sequence length="66" mass="7795">MKRRDGSVHLQQKRFRTEKAFLNWVICRRKLSATSVVILSTLFEDFISIQWSDIGSPLTPVLKYPW</sequence>
<name>A0AAV6FXW1_9TELE</name>
<comment type="caution">
    <text evidence="1">The sequence shown here is derived from an EMBL/GenBank/DDBJ whole genome shotgun (WGS) entry which is preliminary data.</text>
</comment>
<evidence type="ECO:0000313" key="2">
    <source>
        <dbReference type="Proteomes" id="UP000823561"/>
    </source>
</evidence>
<evidence type="ECO:0000313" key="1">
    <source>
        <dbReference type="EMBL" id="KAG5266627.1"/>
    </source>
</evidence>
<gene>
    <name evidence="1" type="ORF">AALO_G00234340</name>
</gene>
<accession>A0AAV6FXW1</accession>
<proteinExistence type="predicted"/>
<protein>
    <submittedName>
        <fullName evidence="1">Uncharacterized protein</fullName>
    </submittedName>
</protein>
<keyword evidence="2" id="KW-1185">Reference proteome</keyword>
<dbReference type="Proteomes" id="UP000823561">
    <property type="component" value="Chromosome 18"/>
</dbReference>